<reference evidence="1 2" key="1">
    <citation type="submission" date="2018-04" db="EMBL/GenBank/DDBJ databases">
        <authorList>
            <person name="Richter O.R."/>
            <person name="Sprando J."/>
            <person name="Abi J.R."/>
            <person name="Abidin Z.U."/>
            <person name="Aboumatar N."/>
            <person name="Aguilar F.A."/>
            <person name="Ahmed M."/>
            <person name="Aklilu M."/>
            <person name="Ali S.Z."/>
            <person name="Araia S."/>
            <person name="Asbury H."/>
            <person name="Atkinson A.N."/>
            <person name="Azam A.M."/>
            <person name="Bell J.L."/>
            <person name="Bhagat S."/>
            <person name="Bhatti J.A."/>
            <person name="Bhavsar J."/>
            <person name="Blocker D."/>
            <person name="Bonhomme B."/>
            <person name="Buker C.Y."/>
            <person name="Burnett T.D."/>
            <person name="Campbell R.L."/>
            <person name="Campbell S.M."/>
            <person name="Carinugan C.L."/>
            <person name="Chan P.R."/>
            <person name="Chen S."/>
            <person name="Dahne M."/>
            <person name="Dang V.Q."/>
            <person name="Ding J.R."/>
            <person name="Dunn G.L."/>
            <person name="Flores O.S."/>
            <person name="Frank D.N."/>
            <person name="Gonzalez N."/>
            <person name="Goryunova E."/>
            <person name="Hoang T."/>
            <person name="Hollenhorst D."/>
            <person name="Hora A.B."/>
            <person name="Hutchison A.S."/>
            <person name="Huynh A."/>
            <person name="Jani A."/>
            <person name="Jawed T."/>
            <person name="Jeffries M.J."/>
            <person name="Jian G.M."/>
            <person name="Joshi C."/>
            <person name="Kallab S."/>
            <person name="Kang L."/>
            <person name="Khan A."/>
            <person name="Klontz C.M."/>
            <person name="Koert M."/>
            <person name="Lagasca A."/>
            <person name="Lakhani A."/>
            <person name="Larsen A."/>
            <person name="Le A."/>
            <person name="Lee D.Y."/>
            <person name="Lembirik S."/>
            <person name="Lenus S."/>
            <person name="Lesniewski A.M."/>
            <person name="Lu W."/>
            <person name="Mamarakhimova Z."/>
            <person name="Mason S."/>
            <person name="Mathew L.K."/>
            <person name="Mattson C.L."/>
            <person name="Mian U.H."/>
            <person name="Morcos G.S."/>
            <person name="Muhler C.W."/>
            <person name="Naeem N.-U.-A."/>
            <person name="Namagiri S."/>
            <person name="Nassehi T."/>
            <person name="Nazarian M."/>
            <person name="Neal R.A."/>
            <person name="Negash K."/>
            <person name="Ngaleu B.J."/>
            <person name="Nguyen B.T."/>
            <person name="Nguyen K.V."/>
            <person name="Odili J.C."/>
            <person name="Ogletree A."/>
            <person name="Okojie E."/>
            <person name="Olajide T.E."/>
            <person name="Onwukwe C.S."/>
            <person name="Ozako O."/>
            <person name="Pakala M."/>
            <person name="Patel P."/>
            <person name="Patel H.J."/>
            <person name="Patel R."/>
            <person name="Paudel H."/>
            <person name="Pikounis A.J."/>
            <person name="Qazi M.A."/>
            <person name="Quiroz J.N."/>
            <person name="Ramachandran P.N."/>
            <person name="Rashford R.L."/>
            <person name="Rivera J."/>
            <person name="Romero F.D."/>
            <person name="Saba P.A."/>
            <person name="Sabu R.L."/>
            <person name="Saeed O.S."/>
            <person name="Saraf S."/>
            <person name="Scarano A.L."/>
            <person name="Sciandra C."/>
            <person name="Shakarov P."/>
            <person name="Sharma A."/>
            <person name="Singh K."/>
            <person name="Singh S."/>
            <person name="Spindler S.E."/>
            <person name="Szymanik K.H."/>
            <person name="Tahir M."/>
            <person name="Tchuinte L.U."/>
            <person name="Thakkar V."/>
            <person name="Tombo Z.B."/>
            <person name="Touma A."/>
            <person name="Tran J.N."/>
            <person name="Tran N."/>
            <person name="Truong D.H."/>
            <person name="Turner M.D."/>
            <person name="Vidmar M."/>
            <person name="Vuong K."/>
            <person name="Wilson B."/>
            <person name="Xie C.L."/>
            <person name="Yasinova A.G."/>
            <person name="Yu A.M."/>
            <person name="Zolnerowich N."/>
            <person name="Cortez R."/>
            <person name="Greis H.L."/>
            <person name="Lee M."/>
            <person name="Mantzavinos A."/>
            <person name="Mohamed I.R."/>
            <person name="Patel P."/>
            <person name="Puglisi K.M."/>
            <person name="Bhattacharya M."/>
            <person name="Correa-Mendez M."/>
            <person name="Fabian M."/>
            <person name="Reger N."/>
            <person name="Tran K."/>
            <person name="Erill I."/>
            <person name="Caruso S.M."/>
            <person name="Garlena R.A."/>
            <person name="Russell D.A."/>
            <person name="Pope W.H."/>
            <person name="Jacobs-Sera D."/>
            <person name="Hatfull G.F."/>
        </authorList>
    </citation>
    <scope>NUCLEOTIDE SEQUENCE [LARGE SCALE GENOMIC DNA]</scope>
</reference>
<organism evidence="1 2">
    <name type="scientific">Streptomyces phage FlowerPower</name>
    <dbReference type="NCBI Taxonomy" id="2182408"/>
    <lineage>
        <taxon>Viruses</taxon>
        <taxon>Duplodnaviria</taxon>
        <taxon>Heunggongvirae</taxon>
        <taxon>Uroviricota</taxon>
        <taxon>Caudoviricetes</taxon>
        <taxon>Beephvirinae</taxon>
        <taxon>Flowerpowervirus</taxon>
        <taxon>Flowerpowervirus flowerpower</taxon>
    </lineage>
</organism>
<keyword evidence="2" id="KW-1185">Reference proteome</keyword>
<name>A0A2U8UN33_9CAUD</name>
<dbReference type="Proteomes" id="UP000247075">
    <property type="component" value="Segment"/>
</dbReference>
<evidence type="ECO:0000313" key="2">
    <source>
        <dbReference type="Proteomes" id="UP000247075"/>
    </source>
</evidence>
<dbReference type="RefSeq" id="YP_009838114.1">
    <property type="nucleotide sequence ID" value="NC_048706.1"/>
</dbReference>
<sequence>MAVIDTDKVVTVAQLVEELGVSIPTARGIVQDLDEVATINRTSFYDRDDVKAELFSRNEKMLTFMGVRPPHESYDTNITASLQAAEDEQ</sequence>
<protein>
    <submittedName>
        <fullName evidence="1">Uncharacterized protein</fullName>
    </submittedName>
</protein>
<proteinExistence type="predicted"/>
<dbReference type="GeneID" id="55608341"/>
<accession>A0A2U8UN33</accession>
<gene>
    <name evidence="1" type="primary">78</name>
    <name evidence="1" type="ORF">SEA_FLOWERPOWER_78</name>
</gene>
<dbReference type="EMBL" id="MH155868">
    <property type="protein sequence ID" value="AWN05159.1"/>
    <property type="molecule type" value="Genomic_DNA"/>
</dbReference>
<evidence type="ECO:0000313" key="1">
    <source>
        <dbReference type="EMBL" id="AWN05159.1"/>
    </source>
</evidence>
<dbReference type="KEGG" id="vg:55608341"/>